<keyword evidence="2" id="KW-0812">Transmembrane</keyword>
<keyword evidence="2" id="KW-1133">Transmembrane helix</keyword>
<feature type="domain" description="SRS" evidence="3">
    <location>
        <begin position="199"/>
        <end position="338"/>
    </location>
</feature>
<feature type="region of interest" description="Disordered" evidence="1">
    <location>
        <begin position="34"/>
        <end position="56"/>
    </location>
</feature>
<evidence type="ECO:0000313" key="4">
    <source>
        <dbReference type="EMBL" id="KFG36879.1"/>
    </source>
</evidence>
<dbReference type="OrthoDB" id="333652at2759"/>
<name>A0A086JXL1_TOXGO</name>
<dbReference type="Gene3D" id="2.60.40.1320">
    <property type="entry name" value="SRS domain"/>
    <property type="match status" value="2"/>
</dbReference>
<feature type="transmembrane region" description="Helical" evidence="2">
    <location>
        <begin position="470"/>
        <end position="491"/>
    </location>
</feature>
<dbReference type="GO" id="GO:0016020">
    <property type="term" value="C:membrane"/>
    <property type="evidence" value="ECO:0007669"/>
    <property type="project" value="InterPro"/>
</dbReference>
<dbReference type="VEuPathDB" id="ToxoDB:TGDOM2_315400"/>
<organism evidence="4 5">
    <name type="scientific">Toxoplasma gondii GAB2-2007-GAL-DOM2</name>
    <dbReference type="NCBI Taxonomy" id="1130820"/>
    <lineage>
        <taxon>Eukaryota</taxon>
        <taxon>Sar</taxon>
        <taxon>Alveolata</taxon>
        <taxon>Apicomplexa</taxon>
        <taxon>Conoidasida</taxon>
        <taxon>Coccidia</taxon>
        <taxon>Eucoccidiorida</taxon>
        <taxon>Eimeriorina</taxon>
        <taxon>Sarcocystidae</taxon>
        <taxon>Toxoplasma</taxon>
    </lineage>
</organism>
<dbReference type="Pfam" id="PF04092">
    <property type="entry name" value="SAG"/>
    <property type="match status" value="2"/>
</dbReference>
<keyword evidence="2" id="KW-0472">Membrane</keyword>
<feature type="domain" description="SRS" evidence="3">
    <location>
        <begin position="346"/>
        <end position="457"/>
    </location>
</feature>
<dbReference type="AlphaFoldDB" id="A0A086JXL1"/>
<evidence type="ECO:0000259" key="3">
    <source>
        <dbReference type="Pfam" id="PF04092"/>
    </source>
</evidence>
<protein>
    <submittedName>
        <fullName evidence="4">SAG-related sequence SRS53D</fullName>
    </submittedName>
</protein>
<accession>A0A086JXL1</accession>
<reference evidence="4 5" key="1">
    <citation type="submission" date="2014-02" db="EMBL/GenBank/DDBJ databases">
        <authorList>
            <person name="Sibley D."/>
            <person name="Venepally P."/>
            <person name="Karamycheva S."/>
            <person name="Hadjithomas M."/>
            <person name="Khan A."/>
            <person name="Brunk B."/>
            <person name="Roos D."/>
            <person name="Caler E."/>
            <person name="Lorenzi H."/>
        </authorList>
    </citation>
    <scope>NUCLEOTIDE SEQUENCE [LARGE SCALE GENOMIC DNA]</scope>
    <source>
        <strain evidence="4 5">GAB2-2007-GAL-DOM2</strain>
    </source>
</reference>
<dbReference type="SUPFAM" id="SSF74877">
    <property type="entry name" value="Major surface antigen p30, SAG1"/>
    <property type="match status" value="2"/>
</dbReference>
<sequence>MRQKTVNVQLSWACRGHLAKNPLAPPITNPPCCLPRHGSAPRSLSRPQPSRPLDKTTWTTTCVSNEMNDLPSTLEFLTRTNPMLHFSLADKKTCGLQPLKNSAGARLFCHFDTTESPSVQLNHYSERGSPQVRCNEYSFRIPAVGCPASLSPRKVVTMAGAQVIFSEVRMTGALFLVVVGLMSTAALGNNGQGDEASKYTCTTPGAQTGISVTVDTTTKKVMFICDAENRNVLPSTTTTKLTKFYNDKDMPEEMELDKVFGEGSEATIMTENGDSTSKTTVVLTLGELPEKSTTIYFGCTSTATSAGAVARLGRADRVSETPVTPNPLDGKCIVTVTVPADPAANTCTLTKGNMNLEISSTSKSVSFQCDTDIAVLNPETVPVMVYDESCKEEVKLSDKLPTAKLESTKPESGHTFRVEHLPENAQSFCYKCSASAPEQKNGVAQSQKDSCTVKINVAAASLESAASTSAAAGSVVALIFALALTSFFLLFSF</sequence>
<proteinExistence type="predicted"/>
<dbReference type="InterPro" id="IPR036755">
    <property type="entry name" value="SRS_dom_sf"/>
</dbReference>
<dbReference type="InterPro" id="IPR007226">
    <property type="entry name" value="SRS_dom"/>
</dbReference>
<comment type="caution">
    <text evidence="4">The sequence shown here is derived from an EMBL/GenBank/DDBJ whole genome shotgun (WGS) entry which is preliminary data.</text>
</comment>
<dbReference type="Proteomes" id="UP000028837">
    <property type="component" value="Unassembled WGS sequence"/>
</dbReference>
<dbReference type="EMBL" id="AHZU02001064">
    <property type="protein sequence ID" value="KFG36879.1"/>
    <property type="molecule type" value="Genomic_DNA"/>
</dbReference>
<evidence type="ECO:0000313" key="5">
    <source>
        <dbReference type="Proteomes" id="UP000028837"/>
    </source>
</evidence>
<evidence type="ECO:0000256" key="2">
    <source>
        <dbReference type="SAM" id="Phobius"/>
    </source>
</evidence>
<gene>
    <name evidence="4" type="ORF">TGDOM2_315400</name>
</gene>
<evidence type="ECO:0000256" key="1">
    <source>
        <dbReference type="SAM" id="MobiDB-lite"/>
    </source>
</evidence>